<evidence type="ECO:0000313" key="2">
    <source>
        <dbReference type="Proteomes" id="UP000807469"/>
    </source>
</evidence>
<protein>
    <submittedName>
        <fullName evidence="1">Uncharacterized protein</fullName>
    </submittedName>
</protein>
<organism evidence="1 2">
    <name type="scientific">Pholiota conissans</name>
    <dbReference type="NCBI Taxonomy" id="109636"/>
    <lineage>
        <taxon>Eukaryota</taxon>
        <taxon>Fungi</taxon>
        <taxon>Dikarya</taxon>
        <taxon>Basidiomycota</taxon>
        <taxon>Agaricomycotina</taxon>
        <taxon>Agaricomycetes</taxon>
        <taxon>Agaricomycetidae</taxon>
        <taxon>Agaricales</taxon>
        <taxon>Agaricineae</taxon>
        <taxon>Strophariaceae</taxon>
        <taxon>Pholiota</taxon>
    </lineage>
</organism>
<keyword evidence="2" id="KW-1185">Reference proteome</keyword>
<proteinExistence type="predicted"/>
<evidence type="ECO:0000313" key="1">
    <source>
        <dbReference type="EMBL" id="KAF9480220.1"/>
    </source>
</evidence>
<name>A0A9P6D1H8_9AGAR</name>
<comment type="caution">
    <text evidence="1">The sequence shown here is derived from an EMBL/GenBank/DDBJ whole genome shotgun (WGS) entry which is preliminary data.</text>
</comment>
<dbReference type="Proteomes" id="UP000807469">
    <property type="component" value="Unassembled WGS sequence"/>
</dbReference>
<gene>
    <name evidence="1" type="ORF">BDN70DRAFT_624340</name>
</gene>
<dbReference type="EMBL" id="MU155198">
    <property type="protein sequence ID" value="KAF9480220.1"/>
    <property type="molecule type" value="Genomic_DNA"/>
</dbReference>
<accession>A0A9P6D1H8</accession>
<sequence length="122" mass="13737">MSYSRACQSRHHFTFVFFFAFFSERDTNALGRGLFPQHHPNAFPLLPGPPIPYTTLPAAQIPVAALEGVTLSPPLHVLHTDATSFRRPSIPTSYHHLLYFTASISCTLCIPRHPAKHARYPR</sequence>
<reference evidence="1" key="1">
    <citation type="submission" date="2020-11" db="EMBL/GenBank/DDBJ databases">
        <authorList>
            <consortium name="DOE Joint Genome Institute"/>
            <person name="Ahrendt S."/>
            <person name="Riley R."/>
            <person name="Andreopoulos W."/>
            <person name="Labutti K."/>
            <person name="Pangilinan J."/>
            <person name="Ruiz-Duenas F.J."/>
            <person name="Barrasa J.M."/>
            <person name="Sanchez-Garcia M."/>
            <person name="Camarero S."/>
            <person name="Miyauchi S."/>
            <person name="Serrano A."/>
            <person name="Linde D."/>
            <person name="Babiker R."/>
            <person name="Drula E."/>
            <person name="Ayuso-Fernandez I."/>
            <person name="Pacheco R."/>
            <person name="Padilla G."/>
            <person name="Ferreira P."/>
            <person name="Barriuso J."/>
            <person name="Kellner H."/>
            <person name="Castanera R."/>
            <person name="Alfaro M."/>
            <person name="Ramirez L."/>
            <person name="Pisabarro A.G."/>
            <person name="Kuo A."/>
            <person name="Tritt A."/>
            <person name="Lipzen A."/>
            <person name="He G."/>
            <person name="Yan M."/>
            <person name="Ng V."/>
            <person name="Cullen D."/>
            <person name="Martin F."/>
            <person name="Rosso M.-N."/>
            <person name="Henrissat B."/>
            <person name="Hibbett D."/>
            <person name="Martinez A.T."/>
            <person name="Grigoriev I.V."/>
        </authorList>
    </citation>
    <scope>NUCLEOTIDE SEQUENCE</scope>
    <source>
        <strain evidence="1">CIRM-BRFM 674</strain>
    </source>
</reference>
<dbReference type="AlphaFoldDB" id="A0A9P6D1H8"/>